<reference evidence="2 3" key="1">
    <citation type="submission" date="2017-02" db="EMBL/GenBank/DDBJ databases">
        <authorList>
            <person name="Peterson S.W."/>
        </authorList>
    </citation>
    <scope>NUCLEOTIDE SEQUENCE [LARGE SCALE GENOMIC DNA]</scope>
    <source>
        <strain evidence="2 3">VKM Ac-2059</strain>
    </source>
</reference>
<keyword evidence="1" id="KW-0472">Membrane</keyword>
<evidence type="ECO:0000313" key="3">
    <source>
        <dbReference type="Proteomes" id="UP000190857"/>
    </source>
</evidence>
<feature type="transmembrane region" description="Helical" evidence="1">
    <location>
        <begin position="21"/>
        <end position="42"/>
    </location>
</feature>
<dbReference type="AlphaFoldDB" id="A0A1T5IBQ2"/>
<keyword evidence="1" id="KW-1133">Transmembrane helix</keyword>
<protein>
    <submittedName>
        <fullName evidence="2">Uncharacterized protein</fullName>
    </submittedName>
</protein>
<organism evidence="2 3">
    <name type="scientific">Okibacterium fritillariae</name>
    <dbReference type="NCBI Taxonomy" id="123320"/>
    <lineage>
        <taxon>Bacteria</taxon>
        <taxon>Bacillati</taxon>
        <taxon>Actinomycetota</taxon>
        <taxon>Actinomycetes</taxon>
        <taxon>Micrococcales</taxon>
        <taxon>Microbacteriaceae</taxon>
        <taxon>Okibacterium</taxon>
    </lineage>
</organism>
<proteinExistence type="predicted"/>
<gene>
    <name evidence="2" type="ORF">SAMN06309945_0216</name>
</gene>
<evidence type="ECO:0000256" key="1">
    <source>
        <dbReference type="SAM" id="Phobius"/>
    </source>
</evidence>
<dbReference type="Proteomes" id="UP000190857">
    <property type="component" value="Unassembled WGS sequence"/>
</dbReference>
<name>A0A1T5IBQ2_9MICO</name>
<sequence length="50" mass="5522">MARAPWNRPGESTQTRRLRIAMFWSAVVLVVAFVAILVYFVVGSAEIAGL</sequence>
<keyword evidence="1" id="KW-0812">Transmembrane</keyword>
<dbReference type="EMBL" id="FUZP01000001">
    <property type="protein sequence ID" value="SKC36557.1"/>
    <property type="molecule type" value="Genomic_DNA"/>
</dbReference>
<evidence type="ECO:0000313" key="2">
    <source>
        <dbReference type="EMBL" id="SKC36557.1"/>
    </source>
</evidence>
<dbReference type="RefSeq" id="WP_200811534.1">
    <property type="nucleotide sequence ID" value="NZ_FUZP01000001.1"/>
</dbReference>
<keyword evidence="3" id="KW-1185">Reference proteome</keyword>
<accession>A0A1T5IBQ2</accession>